<evidence type="ECO:0000313" key="5">
    <source>
        <dbReference type="EMBL" id="TCO44160.1"/>
    </source>
</evidence>
<accession>A0A4V2S3E8</accession>
<dbReference type="Pfam" id="PF00106">
    <property type="entry name" value="adh_short"/>
    <property type="match status" value="1"/>
</dbReference>
<dbReference type="PRINTS" id="PR00081">
    <property type="entry name" value="GDHRDH"/>
</dbReference>
<dbReference type="PANTHER" id="PTHR44196:SF1">
    <property type="entry name" value="DEHYDROGENASE_REDUCTASE SDR FAMILY MEMBER 7B"/>
    <property type="match status" value="1"/>
</dbReference>
<proteinExistence type="inferred from homology"/>
<dbReference type="InterPro" id="IPR002347">
    <property type="entry name" value="SDR_fam"/>
</dbReference>
<gene>
    <name evidence="5" type="ORF">EV646_111354</name>
</gene>
<dbReference type="PRINTS" id="PR00080">
    <property type="entry name" value="SDRFAMILY"/>
</dbReference>
<name>A0A4V2S3E8_9ACTN</name>
<keyword evidence="2" id="KW-0560">Oxidoreductase</keyword>
<dbReference type="Proteomes" id="UP000295573">
    <property type="component" value="Unassembled WGS sequence"/>
</dbReference>
<dbReference type="OrthoDB" id="9775296at2"/>
<dbReference type="AlphaFoldDB" id="A0A4V2S3E8"/>
<reference evidence="5 6" key="1">
    <citation type="journal article" date="2015" name="Stand. Genomic Sci.">
        <title>Genomic Encyclopedia of Bacterial and Archaeal Type Strains, Phase III: the genomes of soil and plant-associated and newly described type strains.</title>
        <authorList>
            <person name="Whitman W.B."/>
            <person name="Woyke T."/>
            <person name="Klenk H.P."/>
            <person name="Zhou Y."/>
            <person name="Lilburn T.G."/>
            <person name="Beck B.J."/>
            <person name="De Vos P."/>
            <person name="Vandamme P."/>
            <person name="Eisen J.A."/>
            <person name="Garrity G."/>
            <person name="Hugenholtz P."/>
            <person name="Kyrpides N.C."/>
        </authorList>
    </citation>
    <scope>NUCLEOTIDE SEQUENCE [LARGE SCALE GENOMIC DNA]</scope>
    <source>
        <strain evidence="5 6">VKM Ac-2541</strain>
    </source>
</reference>
<sequence length="249" mass="25732">MTNLPLAGRNAVVTGAASGIGAAIAEQLAADGATVALVARRTDRLDDLAGKLGAGAFGVGMDVTSQDSVDHGVGVIGDRLGRVDLLVNAAGVMLAAPVEQVRLNDWTRMIDTNLTGVLRLIGAFTPDLIAAGSEGKTADLVNISSIGAHLTFPGYGVYSATKAALTHLSASLRADLSPYDVRVTNIEPGLTATELGDQLDGAGQELLATMNEQIGPLEARDIADVVAFAVSRRREVNLRQIIALPTRQA</sequence>
<dbReference type="FunFam" id="3.40.50.720:FF:000047">
    <property type="entry name" value="NADP-dependent L-serine/L-allo-threonine dehydrogenase"/>
    <property type="match status" value="1"/>
</dbReference>
<feature type="domain" description="Ketoreductase" evidence="4">
    <location>
        <begin position="9"/>
        <end position="189"/>
    </location>
</feature>
<evidence type="ECO:0000256" key="1">
    <source>
        <dbReference type="ARBA" id="ARBA00006484"/>
    </source>
</evidence>
<dbReference type="SMART" id="SM00822">
    <property type="entry name" value="PKS_KR"/>
    <property type="match status" value="1"/>
</dbReference>
<protein>
    <submittedName>
        <fullName evidence="5">NADP-dependent 3-hydroxy acid dehydrogenase YdfG</fullName>
    </submittedName>
</protein>
<keyword evidence="6" id="KW-1185">Reference proteome</keyword>
<dbReference type="InterPro" id="IPR020904">
    <property type="entry name" value="Sc_DH/Rdtase_CS"/>
</dbReference>
<dbReference type="SUPFAM" id="SSF51735">
    <property type="entry name" value="NAD(P)-binding Rossmann-fold domains"/>
    <property type="match status" value="1"/>
</dbReference>
<dbReference type="PANTHER" id="PTHR44196">
    <property type="entry name" value="DEHYDROGENASE/REDUCTASE SDR FAMILY MEMBER 7B"/>
    <property type="match status" value="1"/>
</dbReference>
<evidence type="ECO:0000256" key="2">
    <source>
        <dbReference type="ARBA" id="ARBA00023002"/>
    </source>
</evidence>
<dbReference type="GO" id="GO:0016020">
    <property type="term" value="C:membrane"/>
    <property type="evidence" value="ECO:0007669"/>
    <property type="project" value="TreeGrafter"/>
</dbReference>
<dbReference type="GO" id="GO:0016616">
    <property type="term" value="F:oxidoreductase activity, acting on the CH-OH group of donors, NAD or NADP as acceptor"/>
    <property type="evidence" value="ECO:0007669"/>
    <property type="project" value="UniProtKB-ARBA"/>
</dbReference>
<evidence type="ECO:0000256" key="3">
    <source>
        <dbReference type="RuleBase" id="RU000363"/>
    </source>
</evidence>
<evidence type="ECO:0000313" key="6">
    <source>
        <dbReference type="Proteomes" id="UP000295573"/>
    </source>
</evidence>
<dbReference type="Gene3D" id="3.40.50.720">
    <property type="entry name" value="NAD(P)-binding Rossmann-like Domain"/>
    <property type="match status" value="1"/>
</dbReference>
<dbReference type="EMBL" id="SLWR01000011">
    <property type="protein sequence ID" value="TCO44160.1"/>
    <property type="molecule type" value="Genomic_DNA"/>
</dbReference>
<evidence type="ECO:0000259" key="4">
    <source>
        <dbReference type="SMART" id="SM00822"/>
    </source>
</evidence>
<comment type="caution">
    <text evidence="5">The sequence shown here is derived from an EMBL/GenBank/DDBJ whole genome shotgun (WGS) entry which is preliminary data.</text>
</comment>
<dbReference type="RefSeq" id="WP_132154523.1">
    <property type="nucleotide sequence ID" value="NZ_SLWR01000011.1"/>
</dbReference>
<dbReference type="InterPro" id="IPR057326">
    <property type="entry name" value="KR_dom"/>
</dbReference>
<organism evidence="5 6">
    <name type="scientific">Kribbella antiqua</name>
    <dbReference type="NCBI Taxonomy" id="2512217"/>
    <lineage>
        <taxon>Bacteria</taxon>
        <taxon>Bacillati</taxon>
        <taxon>Actinomycetota</taxon>
        <taxon>Actinomycetes</taxon>
        <taxon>Propionibacteriales</taxon>
        <taxon>Kribbellaceae</taxon>
        <taxon>Kribbella</taxon>
    </lineage>
</organism>
<comment type="similarity">
    <text evidence="1 3">Belongs to the short-chain dehydrogenases/reductases (SDR) family.</text>
</comment>
<dbReference type="InterPro" id="IPR036291">
    <property type="entry name" value="NAD(P)-bd_dom_sf"/>
</dbReference>
<dbReference type="PROSITE" id="PS00061">
    <property type="entry name" value="ADH_SHORT"/>
    <property type="match status" value="1"/>
</dbReference>